<evidence type="ECO:0000313" key="7">
    <source>
        <dbReference type="EMBL" id="KAF4042527.1"/>
    </source>
</evidence>
<feature type="domain" description="RING-type" evidence="6">
    <location>
        <begin position="316"/>
        <end position="361"/>
    </location>
</feature>
<dbReference type="Gene3D" id="3.30.40.10">
    <property type="entry name" value="Zinc/RING finger domain, C3HC4 (zinc finger)"/>
    <property type="match status" value="1"/>
</dbReference>
<organism evidence="7 8">
    <name type="scientific">Phytophthora infestans</name>
    <name type="common">Potato late blight agent</name>
    <name type="synonym">Botrytis infestans</name>
    <dbReference type="NCBI Taxonomy" id="4787"/>
    <lineage>
        <taxon>Eukaryota</taxon>
        <taxon>Sar</taxon>
        <taxon>Stramenopiles</taxon>
        <taxon>Oomycota</taxon>
        <taxon>Peronosporomycetes</taxon>
        <taxon>Peronosporales</taxon>
        <taxon>Peronosporaceae</taxon>
        <taxon>Phytophthora</taxon>
    </lineage>
</organism>
<sequence>MATPRLRSSRCSGCSGEFFWSSSASQPNNLFPLLCGEVFCRSCLAQKARAVLSTRAVPLRCCENVVPHDFIHEVLDHEEDVYYALLLQLPYENDGVTKVDAKAASVSIPAGLRAQLAEAKAAIKRGSKKRLSSTLNTSAAQQPRHRYLTRSTKARLATELESTDTTPADIEQETAPSPARKHCRMCGIRVTESLLQAPCGDKLCRKCVETGARRYLVSDPKDNRVPASCCGTVLPLDLVLRVISDTELTTYAKRLVKYVDATKDLTTPSTRGTKRKAASEKKSTVSARATKGSKGKAPAKRAKKAAKQKQEQERVCVACYSDATPPGSLMIVPCGHAYCLSCLAIMAKTSLTDRSQVPIRCCSKEFPVEYADQVLTKLEFEQYKSYLAECTPKKSSLLSDRVYTAVVRENGGKQCPQCGVGVIKIAGHAAFAEDARTEEFSSNTLSHAVFGMIIKVG</sequence>
<gene>
    <name evidence="7" type="ORF">GN244_ATG05236</name>
</gene>
<dbReference type="InterPro" id="IPR013083">
    <property type="entry name" value="Znf_RING/FYVE/PHD"/>
</dbReference>
<dbReference type="SUPFAM" id="SSF57850">
    <property type="entry name" value="RING/U-box"/>
    <property type="match status" value="1"/>
</dbReference>
<dbReference type="InterPro" id="IPR027370">
    <property type="entry name" value="Znf-RING_euk"/>
</dbReference>
<dbReference type="Proteomes" id="UP000602510">
    <property type="component" value="Unassembled WGS sequence"/>
</dbReference>
<dbReference type="PROSITE" id="PS00518">
    <property type="entry name" value="ZF_RING_1"/>
    <property type="match status" value="1"/>
</dbReference>
<dbReference type="InterPro" id="IPR001841">
    <property type="entry name" value="Znf_RING"/>
</dbReference>
<evidence type="ECO:0000259" key="6">
    <source>
        <dbReference type="PROSITE" id="PS50089"/>
    </source>
</evidence>
<keyword evidence="3" id="KW-0862">Zinc</keyword>
<dbReference type="AlphaFoldDB" id="A0A833SXI7"/>
<keyword evidence="8" id="KW-1185">Reference proteome</keyword>
<dbReference type="Pfam" id="PF13445">
    <property type="entry name" value="zf-RING_UBOX"/>
    <property type="match status" value="1"/>
</dbReference>
<evidence type="ECO:0000313" key="8">
    <source>
        <dbReference type="Proteomes" id="UP000602510"/>
    </source>
</evidence>
<dbReference type="SMART" id="SM00184">
    <property type="entry name" value="RING"/>
    <property type="match status" value="2"/>
</dbReference>
<protein>
    <recommendedName>
        <fullName evidence="6">RING-type domain-containing protein</fullName>
    </recommendedName>
</protein>
<keyword evidence="1" id="KW-0479">Metal-binding</keyword>
<feature type="compositionally biased region" description="Polar residues" evidence="5">
    <location>
        <begin position="132"/>
        <end position="141"/>
    </location>
</feature>
<evidence type="ECO:0000256" key="1">
    <source>
        <dbReference type="ARBA" id="ARBA00022723"/>
    </source>
</evidence>
<evidence type="ECO:0000256" key="5">
    <source>
        <dbReference type="SAM" id="MobiDB-lite"/>
    </source>
</evidence>
<accession>A0A833SXI7</accession>
<feature type="region of interest" description="Disordered" evidence="5">
    <location>
        <begin position="266"/>
        <end position="306"/>
    </location>
</feature>
<reference evidence="7" key="1">
    <citation type="submission" date="2020-04" db="EMBL/GenBank/DDBJ databases">
        <title>Hybrid Assembly of Korean Phytophthora infestans isolates.</title>
        <authorList>
            <person name="Prokchorchik M."/>
            <person name="Lee Y."/>
            <person name="Seo J."/>
            <person name="Cho J.-H."/>
            <person name="Park Y.-E."/>
            <person name="Jang D.-C."/>
            <person name="Im J.-S."/>
            <person name="Choi J.-G."/>
            <person name="Park H.-J."/>
            <person name="Lee G.-B."/>
            <person name="Lee Y.-G."/>
            <person name="Hong S.-Y."/>
            <person name="Cho K."/>
            <person name="Sohn K.H."/>
        </authorList>
    </citation>
    <scope>NUCLEOTIDE SEQUENCE</scope>
    <source>
        <strain evidence="7">KR_1_A1</strain>
    </source>
</reference>
<evidence type="ECO:0000256" key="2">
    <source>
        <dbReference type="ARBA" id="ARBA00022771"/>
    </source>
</evidence>
<feature type="region of interest" description="Disordered" evidence="5">
    <location>
        <begin position="131"/>
        <end position="176"/>
    </location>
</feature>
<comment type="caution">
    <text evidence="7">The sequence shown here is derived from an EMBL/GenBank/DDBJ whole genome shotgun (WGS) entry which is preliminary data.</text>
</comment>
<feature type="compositionally biased region" description="Basic residues" evidence="5">
    <location>
        <begin position="291"/>
        <end position="306"/>
    </location>
</feature>
<dbReference type="GO" id="GO:0008270">
    <property type="term" value="F:zinc ion binding"/>
    <property type="evidence" value="ECO:0007669"/>
    <property type="project" value="UniProtKB-KW"/>
</dbReference>
<dbReference type="InterPro" id="IPR017907">
    <property type="entry name" value="Znf_RING_CS"/>
</dbReference>
<name>A0A833SXI7_PHYIN</name>
<dbReference type="EMBL" id="WSZM01000100">
    <property type="protein sequence ID" value="KAF4042527.1"/>
    <property type="molecule type" value="Genomic_DNA"/>
</dbReference>
<keyword evidence="2 4" id="KW-0863">Zinc-finger</keyword>
<dbReference type="PROSITE" id="PS50089">
    <property type="entry name" value="ZF_RING_2"/>
    <property type="match status" value="1"/>
</dbReference>
<proteinExistence type="predicted"/>
<evidence type="ECO:0000256" key="3">
    <source>
        <dbReference type="ARBA" id="ARBA00022833"/>
    </source>
</evidence>
<evidence type="ECO:0000256" key="4">
    <source>
        <dbReference type="PROSITE-ProRule" id="PRU00175"/>
    </source>
</evidence>